<dbReference type="Proteomes" id="UP000011682">
    <property type="component" value="Unassembled WGS sequence"/>
</dbReference>
<reference evidence="1" key="1">
    <citation type="submission" date="2013-05" db="EMBL/GenBank/DDBJ databases">
        <title>Genome assembly of Cystobacter fuscus DSM 2262.</title>
        <authorList>
            <person name="Sharma G."/>
            <person name="Khatri I."/>
            <person name="Kaur C."/>
            <person name="Mayilraj S."/>
            <person name="Subramanian S."/>
        </authorList>
    </citation>
    <scope>NUCLEOTIDE SEQUENCE [LARGE SCALE GENOMIC DNA]</scope>
    <source>
        <strain evidence="1">DSM 2262</strain>
    </source>
</reference>
<comment type="caution">
    <text evidence="1">The sequence shown here is derived from an EMBL/GenBank/DDBJ whole genome shotgun (WGS) entry which is preliminary data.</text>
</comment>
<gene>
    <name evidence="1" type="ORF">D187_008007</name>
</gene>
<organism evidence="1 2">
    <name type="scientific">Cystobacter fuscus (strain ATCC 25194 / DSM 2262 / NBRC 100088 / M29)</name>
    <dbReference type="NCBI Taxonomy" id="1242864"/>
    <lineage>
        <taxon>Bacteria</taxon>
        <taxon>Pseudomonadati</taxon>
        <taxon>Myxococcota</taxon>
        <taxon>Myxococcia</taxon>
        <taxon>Myxococcales</taxon>
        <taxon>Cystobacterineae</taxon>
        <taxon>Archangiaceae</taxon>
        <taxon>Cystobacter</taxon>
    </lineage>
</organism>
<proteinExistence type="predicted"/>
<dbReference type="AlphaFoldDB" id="S9NWV3"/>
<accession>S9NWV3</accession>
<sequence length="39" mass="4361">MGFLVRVLREEKGTDGGLIALVRQGVRGHEDKKQGRPQE</sequence>
<evidence type="ECO:0000313" key="2">
    <source>
        <dbReference type="Proteomes" id="UP000011682"/>
    </source>
</evidence>
<dbReference type="EMBL" id="ANAH02000066">
    <property type="protein sequence ID" value="EPX56665.1"/>
    <property type="molecule type" value="Genomic_DNA"/>
</dbReference>
<name>S9NWV3_CYSF2</name>
<protein>
    <submittedName>
        <fullName evidence="1">Uncharacterized protein</fullName>
    </submittedName>
</protein>
<keyword evidence="2" id="KW-1185">Reference proteome</keyword>
<evidence type="ECO:0000313" key="1">
    <source>
        <dbReference type="EMBL" id="EPX56665.1"/>
    </source>
</evidence>